<dbReference type="Proteomes" id="UP001419268">
    <property type="component" value="Unassembled WGS sequence"/>
</dbReference>
<feature type="repeat" description="PPR" evidence="2">
    <location>
        <begin position="33"/>
        <end position="67"/>
    </location>
</feature>
<dbReference type="GO" id="GO:0003723">
    <property type="term" value="F:RNA binding"/>
    <property type="evidence" value="ECO:0007669"/>
    <property type="project" value="InterPro"/>
</dbReference>
<proteinExistence type="predicted"/>
<dbReference type="GO" id="GO:0009451">
    <property type="term" value="P:RNA modification"/>
    <property type="evidence" value="ECO:0007669"/>
    <property type="project" value="InterPro"/>
</dbReference>
<dbReference type="InterPro" id="IPR002885">
    <property type="entry name" value="PPR_rpt"/>
</dbReference>
<dbReference type="InterPro" id="IPR011990">
    <property type="entry name" value="TPR-like_helical_dom_sf"/>
</dbReference>
<keyword evidence="4" id="KW-1185">Reference proteome</keyword>
<dbReference type="NCBIfam" id="TIGR00756">
    <property type="entry name" value="PPR"/>
    <property type="match status" value="4"/>
</dbReference>
<sequence length="416" mass="46492">MQPMFAMLCYLDMSTWDIMTKASKLFSQMPNRDIVSWTTMVISHLQAGKIEKARSVFEGMPEKDVAVWTAMIRELLQEGDIKEARRLFNDMPYRDIVSWNSMIGGCIQNNMFGDALELFMLMPERDIVSWNSILQGYIQQDGIIRAQEFFEKMPLMDETSWNIMLSGNQKEEALVIYSKMIGNGFQPDQGTFGSVISACGALAMLGFGRALHLSVIKTGFEHDKVVMSSLITMYSKCGSVNDAVLVFERTGKQDTVTWNAMIAAKAYHGSAAEAFDLYSSMLKAGLAPDHVTFLGLLTACAHGGLIDKAWECFTSMGQDWQLHPKPAHCACMVDLLGRSGLVNEAVDFIEHRHIDIPMHTWEALLSACRIHGNFKLGETVAKEILRVQPENGSAYLLLSKISLQEKCGRMQQVLGN</sequence>
<evidence type="ECO:0000256" key="2">
    <source>
        <dbReference type="PROSITE-ProRule" id="PRU00708"/>
    </source>
</evidence>
<evidence type="ECO:0000256" key="1">
    <source>
        <dbReference type="ARBA" id="ARBA00022737"/>
    </source>
</evidence>
<protein>
    <recommendedName>
        <fullName evidence="5">Pentatricopeptide repeat-containing protein</fullName>
    </recommendedName>
</protein>
<dbReference type="Pfam" id="PF13041">
    <property type="entry name" value="PPR_2"/>
    <property type="match status" value="1"/>
</dbReference>
<gene>
    <name evidence="3" type="ORF">Scep_027138</name>
</gene>
<evidence type="ECO:0000313" key="4">
    <source>
        <dbReference type="Proteomes" id="UP001419268"/>
    </source>
</evidence>
<dbReference type="FunFam" id="1.25.40.10:FF:000090">
    <property type="entry name" value="Pentatricopeptide repeat-containing protein, chloroplastic"/>
    <property type="match status" value="1"/>
</dbReference>
<dbReference type="PANTHER" id="PTHR47926">
    <property type="entry name" value="PENTATRICOPEPTIDE REPEAT-CONTAINING PROTEIN"/>
    <property type="match status" value="1"/>
</dbReference>
<dbReference type="InterPro" id="IPR046960">
    <property type="entry name" value="PPR_At4g14850-like_plant"/>
</dbReference>
<reference evidence="3 4" key="1">
    <citation type="submission" date="2024-01" db="EMBL/GenBank/DDBJ databases">
        <title>Genome assemblies of Stephania.</title>
        <authorList>
            <person name="Yang L."/>
        </authorList>
    </citation>
    <scope>NUCLEOTIDE SEQUENCE [LARGE SCALE GENOMIC DNA]</scope>
    <source>
        <strain evidence="3">JXDWG</strain>
        <tissue evidence="3">Leaf</tissue>
    </source>
</reference>
<dbReference type="PROSITE" id="PS51375">
    <property type="entry name" value="PPR"/>
    <property type="match status" value="3"/>
</dbReference>
<evidence type="ECO:0008006" key="5">
    <source>
        <dbReference type="Google" id="ProtNLM"/>
    </source>
</evidence>
<evidence type="ECO:0000313" key="3">
    <source>
        <dbReference type="EMBL" id="KAK9095669.1"/>
    </source>
</evidence>
<feature type="repeat" description="PPR" evidence="2">
    <location>
        <begin position="254"/>
        <end position="288"/>
    </location>
</feature>
<dbReference type="EMBL" id="JBBNAG010000011">
    <property type="protein sequence ID" value="KAK9095669.1"/>
    <property type="molecule type" value="Genomic_DNA"/>
</dbReference>
<accession>A0AAP0HR82</accession>
<dbReference type="Pfam" id="PF01535">
    <property type="entry name" value="PPR"/>
    <property type="match status" value="5"/>
</dbReference>
<dbReference type="PANTHER" id="PTHR47926:SF452">
    <property type="entry name" value="PENTATRICOPEPTIDE REPEAT-CONTAINING PROTEIN"/>
    <property type="match status" value="1"/>
</dbReference>
<organism evidence="3 4">
    <name type="scientific">Stephania cephalantha</name>
    <dbReference type="NCBI Taxonomy" id="152367"/>
    <lineage>
        <taxon>Eukaryota</taxon>
        <taxon>Viridiplantae</taxon>
        <taxon>Streptophyta</taxon>
        <taxon>Embryophyta</taxon>
        <taxon>Tracheophyta</taxon>
        <taxon>Spermatophyta</taxon>
        <taxon>Magnoliopsida</taxon>
        <taxon>Ranunculales</taxon>
        <taxon>Menispermaceae</taxon>
        <taxon>Menispermoideae</taxon>
        <taxon>Cissampelideae</taxon>
        <taxon>Stephania</taxon>
    </lineage>
</organism>
<comment type="caution">
    <text evidence="3">The sequence shown here is derived from an EMBL/GenBank/DDBJ whole genome shotgun (WGS) entry which is preliminary data.</text>
</comment>
<name>A0AAP0HR82_9MAGN</name>
<keyword evidence="1" id="KW-0677">Repeat</keyword>
<dbReference type="AlphaFoldDB" id="A0AAP0HR82"/>
<feature type="repeat" description="PPR" evidence="2">
    <location>
        <begin position="95"/>
        <end position="129"/>
    </location>
</feature>
<dbReference type="Gene3D" id="1.25.40.10">
    <property type="entry name" value="Tetratricopeptide repeat domain"/>
    <property type="match status" value="3"/>
</dbReference>